<dbReference type="RefSeq" id="WP_114693228.1">
    <property type="nucleotide sequence ID" value="NZ_DF970196.1"/>
</dbReference>
<dbReference type="GO" id="GO:1904047">
    <property type="term" value="F:S-adenosyl-L-methionine binding"/>
    <property type="evidence" value="ECO:0007669"/>
    <property type="project" value="TreeGrafter"/>
</dbReference>
<keyword evidence="8" id="KW-0540">Nuclease</keyword>
<organism evidence="8">
    <name type="scientific">Mizugakiibacter sediminis</name>
    <dbReference type="NCBI Taxonomy" id="1475481"/>
    <lineage>
        <taxon>Bacteria</taxon>
        <taxon>Pseudomonadati</taxon>
        <taxon>Pseudomonadota</taxon>
        <taxon>Gammaproteobacteria</taxon>
        <taxon>Lysobacterales</taxon>
        <taxon>Rhodanobacteraceae</taxon>
        <taxon>Mizugakiibacter</taxon>
    </lineage>
</organism>
<comment type="similarity">
    <text evidence="1">Belongs to the N(4)/N(6)-methyltransferase family.</text>
</comment>
<evidence type="ECO:0000256" key="5">
    <source>
        <dbReference type="ARBA" id="ARBA00022691"/>
    </source>
</evidence>
<dbReference type="GO" id="GO:0009007">
    <property type="term" value="F:site-specific DNA-methyltransferase (adenine-specific) activity"/>
    <property type="evidence" value="ECO:0007669"/>
    <property type="project" value="UniProtKB-EC"/>
</dbReference>
<evidence type="ECO:0000256" key="3">
    <source>
        <dbReference type="ARBA" id="ARBA00022603"/>
    </source>
</evidence>
<keyword evidence="3" id="KW-0489">Methyltransferase</keyword>
<dbReference type="Gene3D" id="1.10.1020.10">
    <property type="entry name" value="Adenine-specific Methyltransferase, Domain 2"/>
    <property type="match status" value="1"/>
</dbReference>
<dbReference type="HOGENOM" id="CLU_063430_1_2_6"/>
<dbReference type="PANTHER" id="PTHR30481:SF4">
    <property type="entry name" value="SITE-SPECIFIC DNA-METHYLTRANSFERASE (ADENINE-SPECIFIC)"/>
    <property type="match status" value="1"/>
</dbReference>
<feature type="binding site" evidence="7">
    <location>
        <position position="8"/>
    </location>
    <ligand>
        <name>S-adenosyl-L-methionine</name>
        <dbReference type="ChEBI" id="CHEBI:59789"/>
    </ligand>
</feature>
<keyword evidence="4" id="KW-0808">Transferase</keyword>
<dbReference type="GO" id="GO:0009307">
    <property type="term" value="P:DNA restriction-modification system"/>
    <property type="evidence" value="ECO:0007669"/>
    <property type="project" value="InterPro"/>
</dbReference>
<name>A0A0S6Z1I7_9GAMM</name>
<dbReference type="Gene3D" id="3.40.50.150">
    <property type="entry name" value="Vaccinia Virus protein VP39"/>
    <property type="match status" value="1"/>
</dbReference>
<evidence type="ECO:0000256" key="6">
    <source>
        <dbReference type="ARBA" id="ARBA00047942"/>
    </source>
</evidence>
<sequence length="254" mass="29481">MTKPMFPWLGAKTRLAPKLLPLFDNQHTTYVEPFAGGGGMFFQRPEPSRVEVLNDINGELVNLYRVVQHHLDEFIRQFRWALTSRQVFLWEQQRVPESLTDIQRAARWYYLQRLAFGGRATGQTFGTSPKAGPRLNLLRLEEDLSAVHLRLAHVTIEHLDWRECIERYDRPETFFFLDPPYWKLAGYGVPFGWDQYEALAVAMRRLKGKALLTLNDHPDIRALFAGLRTTRLTTHYTVGGGRGQPRSELAIRSW</sequence>
<evidence type="ECO:0000313" key="8">
    <source>
        <dbReference type="EMBL" id="GAN44696.1"/>
    </source>
</evidence>
<dbReference type="InterPro" id="IPR012327">
    <property type="entry name" value="MeTrfase_D12"/>
</dbReference>
<feature type="binding site" evidence="7">
    <location>
        <position position="12"/>
    </location>
    <ligand>
        <name>S-adenosyl-L-methionine</name>
        <dbReference type="ChEBI" id="CHEBI:59789"/>
    </ligand>
</feature>
<dbReference type="GO" id="GO:0006298">
    <property type="term" value="P:mismatch repair"/>
    <property type="evidence" value="ECO:0007669"/>
    <property type="project" value="TreeGrafter"/>
</dbReference>
<dbReference type="PIRSF" id="PIRSF000398">
    <property type="entry name" value="M_m6A_EcoRV"/>
    <property type="match status" value="1"/>
</dbReference>
<dbReference type="GO" id="GO:0043565">
    <property type="term" value="F:sequence-specific DNA binding"/>
    <property type="evidence" value="ECO:0007669"/>
    <property type="project" value="TreeGrafter"/>
</dbReference>
<dbReference type="AlphaFoldDB" id="A0A0S6Z1I7"/>
<keyword evidence="8" id="KW-0255">Endonuclease</keyword>
<feature type="binding site" evidence="7">
    <location>
        <position position="178"/>
    </location>
    <ligand>
        <name>S-adenosyl-L-methionine</name>
        <dbReference type="ChEBI" id="CHEBI:59789"/>
    </ligand>
</feature>
<dbReference type="OrthoDB" id="9805629at2"/>
<evidence type="ECO:0000256" key="4">
    <source>
        <dbReference type="ARBA" id="ARBA00022679"/>
    </source>
</evidence>
<feature type="binding site" evidence="7">
    <location>
        <position position="55"/>
    </location>
    <ligand>
        <name>S-adenosyl-L-methionine</name>
        <dbReference type="ChEBI" id="CHEBI:59789"/>
    </ligand>
</feature>
<dbReference type="GO" id="GO:0004519">
    <property type="term" value="F:endonuclease activity"/>
    <property type="evidence" value="ECO:0007669"/>
    <property type="project" value="UniProtKB-KW"/>
</dbReference>
<evidence type="ECO:0000256" key="1">
    <source>
        <dbReference type="ARBA" id="ARBA00006594"/>
    </source>
</evidence>
<dbReference type="InterPro" id="IPR023095">
    <property type="entry name" value="Ade_MeTrfase_dom_2"/>
</dbReference>
<proteinExistence type="inferred from homology"/>
<evidence type="ECO:0000256" key="7">
    <source>
        <dbReference type="PIRSR" id="PIRSR000398-1"/>
    </source>
</evidence>
<gene>
    <name evidence="8" type="ORF">MBSD_1231</name>
</gene>
<keyword evidence="8" id="KW-0378">Hydrolase</keyword>
<accession>A0A0S6Z1I7</accession>
<dbReference type="Pfam" id="PF02086">
    <property type="entry name" value="MethyltransfD12"/>
    <property type="match status" value="1"/>
</dbReference>
<dbReference type="PRINTS" id="PR00505">
    <property type="entry name" value="D12N6MTFRASE"/>
</dbReference>
<dbReference type="EC" id="2.1.1.72" evidence="2"/>
<reference evidence="8" key="1">
    <citation type="submission" date="2015-03" db="EMBL/GenBank/DDBJ databases">
        <title>Draft genome sequence of Mizugakiibacter sediminis skMP5.</title>
        <authorList>
            <person name="Watanabe T."/>
            <person name="Kojima H."/>
            <person name="Fukui M."/>
        </authorList>
    </citation>
    <scope>NUCLEOTIDE SEQUENCE</scope>
    <source>
        <strain evidence="8">SkMP5</strain>
    </source>
</reference>
<protein>
    <recommendedName>
        <fullName evidence="2">site-specific DNA-methyltransferase (adenine-specific)</fullName>
        <ecNumber evidence="2">2.1.1.72</ecNumber>
    </recommendedName>
</protein>
<evidence type="ECO:0000256" key="2">
    <source>
        <dbReference type="ARBA" id="ARBA00011900"/>
    </source>
</evidence>
<keyword evidence="5" id="KW-0949">S-adenosyl-L-methionine</keyword>
<dbReference type="GO" id="GO:0032259">
    <property type="term" value="P:methylation"/>
    <property type="evidence" value="ECO:0007669"/>
    <property type="project" value="UniProtKB-KW"/>
</dbReference>
<dbReference type="PANTHER" id="PTHR30481">
    <property type="entry name" value="DNA ADENINE METHYLASE"/>
    <property type="match status" value="1"/>
</dbReference>
<dbReference type="EMBL" id="DF952378">
    <property type="protein sequence ID" value="GAN44696.1"/>
    <property type="molecule type" value="Genomic_DNA"/>
</dbReference>
<comment type="catalytic activity">
    <reaction evidence="6">
        <text>a 2'-deoxyadenosine in DNA + S-adenosyl-L-methionine = an N(6)-methyl-2'-deoxyadenosine in DNA + S-adenosyl-L-homocysteine + H(+)</text>
        <dbReference type="Rhea" id="RHEA:15197"/>
        <dbReference type="Rhea" id="RHEA-COMP:12418"/>
        <dbReference type="Rhea" id="RHEA-COMP:12419"/>
        <dbReference type="ChEBI" id="CHEBI:15378"/>
        <dbReference type="ChEBI" id="CHEBI:57856"/>
        <dbReference type="ChEBI" id="CHEBI:59789"/>
        <dbReference type="ChEBI" id="CHEBI:90615"/>
        <dbReference type="ChEBI" id="CHEBI:90616"/>
        <dbReference type="EC" id="2.1.1.72"/>
    </reaction>
</comment>
<dbReference type="InterPro" id="IPR029063">
    <property type="entry name" value="SAM-dependent_MTases_sf"/>
</dbReference>
<dbReference type="SUPFAM" id="SSF53335">
    <property type="entry name" value="S-adenosyl-L-methionine-dependent methyltransferases"/>
    <property type="match status" value="1"/>
</dbReference>
<dbReference type="InterPro" id="IPR012263">
    <property type="entry name" value="M_m6A_EcoRV"/>
</dbReference>